<proteinExistence type="predicted"/>
<dbReference type="AlphaFoldDB" id="A0A399CZK6"/>
<feature type="transmembrane region" description="Helical" evidence="1">
    <location>
        <begin position="71"/>
        <end position="89"/>
    </location>
</feature>
<keyword evidence="1" id="KW-1133">Transmembrane helix</keyword>
<feature type="transmembrane region" description="Helical" evidence="1">
    <location>
        <begin position="12"/>
        <end position="30"/>
    </location>
</feature>
<reference evidence="2 3" key="1">
    <citation type="journal article" date="2015" name="Int. J. Syst. Evol. Microbiol.">
        <title>Mariniphaga sediminis sp. nov., isolated from coastal sediment.</title>
        <authorList>
            <person name="Wang F.Q."/>
            <person name="Shen Q.Y."/>
            <person name="Chen G.J."/>
            <person name="Du Z.J."/>
        </authorList>
    </citation>
    <scope>NUCLEOTIDE SEQUENCE [LARGE SCALE GENOMIC DNA]</scope>
    <source>
        <strain evidence="2 3">SY21</strain>
    </source>
</reference>
<evidence type="ECO:0000256" key="1">
    <source>
        <dbReference type="SAM" id="Phobius"/>
    </source>
</evidence>
<dbReference type="RefSeq" id="WP_119350455.1">
    <property type="nucleotide sequence ID" value="NZ_JBFHKJ010000545.1"/>
</dbReference>
<gene>
    <name evidence="2" type="ORF">D1164_13125</name>
</gene>
<comment type="caution">
    <text evidence="2">The sequence shown here is derived from an EMBL/GenBank/DDBJ whole genome shotgun (WGS) entry which is preliminary data.</text>
</comment>
<dbReference type="OrthoDB" id="1429638at2"/>
<keyword evidence="3" id="KW-1185">Reference proteome</keyword>
<dbReference type="Proteomes" id="UP000266441">
    <property type="component" value="Unassembled WGS sequence"/>
</dbReference>
<feature type="transmembrane region" description="Helical" evidence="1">
    <location>
        <begin position="94"/>
        <end position="110"/>
    </location>
</feature>
<feature type="transmembrane region" description="Helical" evidence="1">
    <location>
        <begin position="130"/>
        <end position="154"/>
    </location>
</feature>
<accession>A0A399CZK6</accession>
<evidence type="ECO:0000313" key="2">
    <source>
        <dbReference type="EMBL" id="RIH64583.1"/>
    </source>
</evidence>
<organism evidence="2 3">
    <name type="scientific">Mariniphaga sediminis</name>
    <dbReference type="NCBI Taxonomy" id="1628158"/>
    <lineage>
        <taxon>Bacteria</taxon>
        <taxon>Pseudomonadati</taxon>
        <taxon>Bacteroidota</taxon>
        <taxon>Bacteroidia</taxon>
        <taxon>Marinilabiliales</taxon>
        <taxon>Prolixibacteraceae</taxon>
        <taxon>Mariniphaga</taxon>
    </lineage>
</organism>
<dbReference type="EMBL" id="QWET01000009">
    <property type="protein sequence ID" value="RIH64583.1"/>
    <property type="molecule type" value="Genomic_DNA"/>
</dbReference>
<keyword evidence="1" id="KW-0472">Membrane</keyword>
<protein>
    <submittedName>
        <fullName evidence="2">DoxX family protein</fullName>
    </submittedName>
</protein>
<name>A0A399CZK6_9BACT</name>
<sequence>MNTLNYSKGQIISLTILRILIGWHFLYEGLIKFYTPNWTSKSYLSGAVGPFSTIFHQMAESGWQLKVADTLNIWGLTLIGLSLFTGFLSKPFKIFGIILLSMYYLAYPPFADFGVNAYVEGSYWVVNKNLVEMAALFVLFMFPSSNVTGIDRYISGFNCFKRNKN</sequence>
<keyword evidence="1" id="KW-0812">Transmembrane</keyword>
<evidence type="ECO:0000313" key="3">
    <source>
        <dbReference type="Proteomes" id="UP000266441"/>
    </source>
</evidence>